<feature type="region of interest" description="Disordered" evidence="1">
    <location>
        <begin position="315"/>
        <end position="343"/>
    </location>
</feature>
<dbReference type="OrthoDB" id="541113at2759"/>
<feature type="compositionally biased region" description="Basic and acidic residues" evidence="1">
    <location>
        <begin position="104"/>
        <end position="114"/>
    </location>
</feature>
<comment type="caution">
    <text evidence="2">The sequence shown here is derived from an EMBL/GenBank/DDBJ whole genome shotgun (WGS) entry which is preliminary data.</text>
</comment>
<keyword evidence="3" id="KW-1185">Reference proteome</keyword>
<evidence type="ECO:0000256" key="1">
    <source>
        <dbReference type="SAM" id="MobiDB-lite"/>
    </source>
</evidence>
<feature type="region of interest" description="Disordered" evidence="1">
    <location>
        <begin position="542"/>
        <end position="662"/>
    </location>
</feature>
<accession>A0A2J7ZW95</accession>
<feature type="compositionally biased region" description="Low complexity" evidence="1">
    <location>
        <begin position="315"/>
        <end position="324"/>
    </location>
</feature>
<evidence type="ECO:0000313" key="2">
    <source>
        <dbReference type="EMBL" id="PNH04534.1"/>
    </source>
</evidence>
<organism evidence="2 3">
    <name type="scientific">Tetrabaena socialis</name>
    <dbReference type="NCBI Taxonomy" id="47790"/>
    <lineage>
        <taxon>Eukaryota</taxon>
        <taxon>Viridiplantae</taxon>
        <taxon>Chlorophyta</taxon>
        <taxon>core chlorophytes</taxon>
        <taxon>Chlorophyceae</taxon>
        <taxon>CS clade</taxon>
        <taxon>Chlamydomonadales</taxon>
        <taxon>Tetrabaenaceae</taxon>
        <taxon>Tetrabaena</taxon>
    </lineage>
</organism>
<feature type="region of interest" description="Disordered" evidence="1">
    <location>
        <begin position="242"/>
        <end position="299"/>
    </location>
</feature>
<feature type="compositionally biased region" description="Gly residues" evidence="1">
    <location>
        <begin position="197"/>
        <end position="206"/>
    </location>
</feature>
<dbReference type="EMBL" id="PGGS01000380">
    <property type="protein sequence ID" value="PNH04534.1"/>
    <property type="molecule type" value="Genomic_DNA"/>
</dbReference>
<feature type="region of interest" description="Disordered" evidence="1">
    <location>
        <begin position="476"/>
        <end position="521"/>
    </location>
</feature>
<feature type="compositionally biased region" description="Gly residues" evidence="1">
    <location>
        <begin position="279"/>
        <end position="292"/>
    </location>
</feature>
<sequence>MYLISINSYHYPSLSAYVRYPPQANNTVIVGLPVMQATFPDVGGRLSLLSVFVLFLQVIPFSITAFEVEKWMVDEHARTREAAEAAAAVAAAVSEPPGTPTRELSGRYDTRPDEWAGGSRGAGVWCDGDGGGGGREGDGIGDRRGSRGGGDGYGPHASGRGNGHGGRNGSVLGAVGRGWAPGTPISGSRPASEAGTGPAGGSGGGGSRRRGTSGSGEMEPAGPQAACAEAPRAAALITAASAAGGEGAGEEVARPTAEGRGSDCGGAGASAEGKRRVGNDGGRGGAGGGGSGDPLADPVAAARVGNGHCGAAAAATGTTSHATAPPRVSYPSFDGGSEGWGGSAEQEAEAVGLCGGAGAAVGGGNGATAADALAAPCSDGGLPAARPLGPKAAALPARPAAVLAGPPLAAALLLRRGPHTPRLSADLPRRGAAAGGAAGAAPARAAAAVASVCDAPSGRGSADGYGTYGTYGGDRGVQRPSLPAHWPPLPSAPALTAPLEGGRRGAGAGSGSPPSPPLSRRLLSPHVVACADLPVPQAMRLARAPKSGAQSEPPACRLSSSGQDVGPHAAARPQRTCRSGEAEGGAGGDEGLARKLNGSSEELSGPDGARSSQQRAYRSAVQQQQQQQQQQLQGRELPEQQPQELEPQELEPQQRRQQQRQERRLVRVAVSSMTRRHGGLAVALGRWLGLQLRKHRRVWFITWVVIKPALGHAEPDSSCMLVTVKPVVWGPANTASPRSGFSSPLASSVSLQAH</sequence>
<feature type="compositionally biased region" description="Basic and acidic residues" evidence="1">
    <location>
        <begin position="135"/>
        <end position="145"/>
    </location>
</feature>
<feature type="region of interest" description="Disordered" evidence="1">
    <location>
        <begin position="735"/>
        <end position="754"/>
    </location>
</feature>
<gene>
    <name evidence="2" type="ORF">TSOC_009270</name>
</gene>
<evidence type="ECO:0000313" key="3">
    <source>
        <dbReference type="Proteomes" id="UP000236333"/>
    </source>
</evidence>
<feature type="compositionally biased region" description="Low complexity" evidence="1">
    <location>
        <begin position="215"/>
        <end position="229"/>
    </location>
</feature>
<name>A0A2J7ZW95_9CHLO</name>
<protein>
    <submittedName>
        <fullName evidence="2">Uncharacterized protein</fullName>
    </submittedName>
</protein>
<reference evidence="2 3" key="1">
    <citation type="journal article" date="2017" name="Mol. Biol. Evol.">
        <title>The 4-celled Tetrabaena socialis nuclear genome reveals the essential components for genetic control of cell number at the origin of multicellularity in the volvocine lineage.</title>
        <authorList>
            <person name="Featherston J."/>
            <person name="Arakaki Y."/>
            <person name="Hanschen E.R."/>
            <person name="Ferris P.J."/>
            <person name="Michod R.E."/>
            <person name="Olson B.J.S.C."/>
            <person name="Nozaki H."/>
            <person name="Durand P.M."/>
        </authorList>
    </citation>
    <scope>NUCLEOTIDE SEQUENCE [LARGE SCALE GENOMIC DNA]</scope>
    <source>
        <strain evidence="2 3">NIES-571</strain>
    </source>
</reference>
<proteinExistence type="predicted"/>
<dbReference type="Proteomes" id="UP000236333">
    <property type="component" value="Unassembled WGS sequence"/>
</dbReference>
<feature type="compositionally biased region" description="Low complexity" evidence="1">
    <location>
        <begin position="622"/>
        <end position="645"/>
    </location>
</feature>
<dbReference type="AlphaFoldDB" id="A0A2J7ZW95"/>
<feature type="region of interest" description="Disordered" evidence="1">
    <location>
        <begin position="90"/>
        <end position="229"/>
    </location>
</feature>